<reference evidence="1 2" key="2">
    <citation type="submission" date="2007-06" db="EMBL/GenBank/DDBJ databases">
        <title>Draft genome sequence of Ruminococcus gnavus (ATCC 29149).</title>
        <authorList>
            <person name="Sudarsanam P."/>
            <person name="Ley R."/>
            <person name="Guruge J."/>
            <person name="Turnbaugh P.J."/>
            <person name="Mahowald M."/>
            <person name="Liep D."/>
            <person name="Gordon J."/>
        </authorList>
    </citation>
    <scope>NUCLEOTIDE SEQUENCE [LARGE SCALE GENOMIC DNA]</scope>
    <source>
        <strain evidence="1 2">ATCC 29149</strain>
    </source>
</reference>
<dbReference type="EMBL" id="AAYG02000023">
    <property type="protein sequence ID" value="EDN76756.1"/>
    <property type="molecule type" value="Genomic_DNA"/>
</dbReference>
<gene>
    <name evidence="1" type="ORF">RUMGNA_02932</name>
</gene>
<sequence length="55" mass="6592">MYKFLSPFLFLLYLSKLVHLTYLLAKLAKRDAAEQRRTHPLSWLLYFIISVIFCV</sequence>
<dbReference type="PaxDb" id="411470-RUMGNA_02932"/>
<evidence type="ECO:0000313" key="1">
    <source>
        <dbReference type="EMBL" id="EDN76756.1"/>
    </source>
</evidence>
<dbReference type="AlphaFoldDB" id="A7B5T6"/>
<comment type="caution">
    <text evidence="1">The sequence shown here is derived from an EMBL/GenBank/DDBJ whole genome shotgun (WGS) entry which is preliminary data.</text>
</comment>
<organism evidence="1 2">
    <name type="scientific">Mediterraneibacter gnavus (strain ATCC 29149 / DSM 114966 / JCM 6515 / VPI C7-9)</name>
    <name type="common">Ruminococcus gnavus</name>
    <dbReference type="NCBI Taxonomy" id="411470"/>
    <lineage>
        <taxon>Bacteria</taxon>
        <taxon>Bacillati</taxon>
        <taxon>Bacillota</taxon>
        <taxon>Clostridia</taxon>
        <taxon>Lachnospirales</taxon>
        <taxon>Lachnospiraceae</taxon>
        <taxon>Mediterraneibacter</taxon>
    </lineage>
</organism>
<proteinExistence type="predicted"/>
<evidence type="ECO:0000313" key="2">
    <source>
        <dbReference type="Proteomes" id="UP000004410"/>
    </source>
</evidence>
<reference evidence="1 2" key="1">
    <citation type="submission" date="2007-04" db="EMBL/GenBank/DDBJ databases">
        <authorList>
            <person name="Fulton L."/>
            <person name="Clifton S."/>
            <person name="Fulton B."/>
            <person name="Xu J."/>
            <person name="Minx P."/>
            <person name="Pepin K.H."/>
            <person name="Johnson M."/>
            <person name="Thiruvilangam P."/>
            <person name="Bhonagiri V."/>
            <person name="Nash W.E."/>
            <person name="Mardis E.R."/>
            <person name="Wilson R.K."/>
        </authorList>
    </citation>
    <scope>NUCLEOTIDE SEQUENCE [LARGE SCALE GENOMIC DNA]</scope>
    <source>
        <strain evidence="1 2">ATCC 29149</strain>
    </source>
</reference>
<dbReference type="Proteomes" id="UP000004410">
    <property type="component" value="Unassembled WGS sequence"/>
</dbReference>
<protein>
    <submittedName>
        <fullName evidence="1">Uncharacterized protein</fullName>
    </submittedName>
</protein>
<name>A7B5T6_MEDG7</name>
<accession>A7B5T6</accession>